<evidence type="ECO:0000259" key="1">
    <source>
        <dbReference type="Pfam" id="PF14080"/>
    </source>
</evidence>
<dbReference type="AlphaFoldDB" id="A0A4V2QCX2"/>
<dbReference type="EMBL" id="SLUM01000001">
    <property type="protein sequence ID" value="TCL61587.1"/>
    <property type="molecule type" value="Genomic_DNA"/>
</dbReference>
<dbReference type="STRING" id="1650663.GCA_001486665_01638"/>
<dbReference type="RefSeq" id="WP_058964057.1">
    <property type="nucleotide sequence ID" value="NZ_CABKVM010000016.1"/>
</dbReference>
<name>A0A4V2QCX2_9FIRM</name>
<gene>
    <name evidence="2" type="ORF">EDD77_10141</name>
</gene>
<evidence type="ECO:0000313" key="3">
    <source>
        <dbReference type="Proteomes" id="UP000295184"/>
    </source>
</evidence>
<organism evidence="2 3">
    <name type="scientific">Allofournierella massiliensis</name>
    <dbReference type="NCBI Taxonomy" id="1650663"/>
    <lineage>
        <taxon>Bacteria</taxon>
        <taxon>Bacillati</taxon>
        <taxon>Bacillota</taxon>
        <taxon>Clostridia</taxon>
        <taxon>Eubacteriales</taxon>
        <taxon>Oscillospiraceae</taxon>
        <taxon>Allofournierella</taxon>
    </lineage>
</organism>
<evidence type="ECO:0000313" key="2">
    <source>
        <dbReference type="EMBL" id="TCL61587.1"/>
    </source>
</evidence>
<reference evidence="2 3" key="1">
    <citation type="submission" date="2019-03" db="EMBL/GenBank/DDBJ databases">
        <title>Genomic Encyclopedia of Type Strains, Phase IV (KMG-IV): sequencing the most valuable type-strain genomes for metagenomic binning, comparative biology and taxonomic classification.</title>
        <authorList>
            <person name="Goeker M."/>
        </authorList>
    </citation>
    <scope>NUCLEOTIDE SEQUENCE [LARGE SCALE GENOMIC DNA]</scope>
    <source>
        <strain evidence="2 3">DSM 100451</strain>
    </source>
</reference>
<dbReference type="Proteomes" id="UP000295184">
    <property type="component" value="Unassembled WGS sequence"/>
</dbReference>
<proteinExistence type="predicted"/>
<comment type="caution">
    <text evidence="2">The sequence shown here is derived from an EMBL/GenBank/DDBJ whole genome shotgun (WGS) entry which is preliminary data.</text>
</comment>
<sequence>MEEKKTVAGAAGGTLVNFVLLEQPAFDREQLIRDLQSEWGLPVNGEKEAPATGNVVFDADGMIAAVALIDAPVPEGEAEQQAKTNYWWEEAVQAAAAHRAHLLITVLPQGQAGPVEAAKLLTKVSAAACGQPGALGVMAAGTLLAPDFYRAVADTMREYVLPILNWVYFGLWQSEQGVCAYTYGLQDFELPELEILHSARRPVELRDLLANLVMDLLEGEVELAEGQVLAMGDGTPIPVSRSAGVAVEGESLKLGF</sequence>
<dbReference type="OrthoDB" id="4827574at2"/>
<feature type="domain" description="DUF4261" evidence="1">
    <location>
        <begin position="181"/>
        <end position="254"/>
    </location>
</feature>
<accession>A0A4V2QCX2</accession>
<dbReference type="Pfam" id="PF14080">
    <property type="entry name" value="DUF4261"/>
    <property type="match status" value="1"/>
</dbReference>
<protein>
    <submittedName>
        <fullName evidence="2">Uncharacterized protein DUF4261</fullName>
    </submittedName>
</protein>
<dbReference type="InterPro" id="IPR025357">
    <property type="entry name" value="DUF4261"/>
</dbReference>